<feature type="domain" description="Multidrug resistance protein MdtA-like barrel-sandwich hybrid" evidence="3">
    <location>
        <begin position="59"/>
        <end position="200"/>
    </location>
</feature>
<dbReference type="InterPro" id="IPR058624">
    <property type="entry name" value="MdtA-like_HH"/>
</dbReference>
<reference evidence="6" key="2">
    <citation type="journal article" date="2014" name="ISME J.">
        <title>Microbial stratification in low pH oxic and suboxic macroscopic growths along an acid mine drainage.</title>
        <authorList>
            <person name="Mendez-Garcia C."/>
            <person name="Mesa V."/>
            <person name="Sprenger R.R."/>
            <person name="Richter M."/>
            <person name="Diez M.S."/>
            <person name="Solano J."/>
            <person name="Bargiela R."/>
            <person name="Golyshina O.V."/>
            <person name="Manteca A."/>
            <person name="Ramos J.L."/>
            <person name="Gallego J.R."/>
            <person name="Llorente I."/>
            <person name="Martins Dos Santos V.A."/>
            <person name="Jensen O.N."/>
            <person name="Pelaez A.I."/>
            <person name="Sanchez J."/>
            <person name="Ferrer M."/>
        </authorList>
    </citation>
    <scope>NUCLEOTIDE SEQUENCE</scope>
</reference>
<feature type="domain" description="Multidrug resistance protein MdtA-like C-terminal permuted SH3" evidence="5">
    <location>
        <begin position="298"/>
        <end position="359"/>
    </location>
</feature>
<sequence>MKLTTARLAAPLAAIVLLAACSKTPAPTPPPPQVDVITAKAVDLPVVQTMVGRLAPTLTAQVNARVTGNVLSKDYQEGGEVKAGQLLFQIDPAPLKAALDAQLAALAQARASATNAQLIAARDKTLVGRGLIARQTYDTDAATARTTAAAVQQAEANVEAARLNLSYAHVTAPISGRAGIANVTVGALVSATSATPMTTIERLDPIYALFSAPYAQVAPLQQAEASGAFKALGAAPSVRLILPDGSTYPETGKLDFTDMAVDPQTGAVQLRAIFPNPQRLLLPGLFVTVKLSAGVMKNVFLIPQAAVQRDPQGAYVFVLGAGNKVEQRPISLGAMHGSDWVVIHGLANGERIIVNGVQKVHPGGIAVAAPQQAGAAPGTAR</sequence>
<dbReference type="InterPro" id="IPR058625">
    <property type="entry name" value="MdtA-like_BSH"/>
</dbReference>
<accession>T1CL21</accession>
<feature type="domain" description="Multidrug resistance protein MdtA-like alpha-helical hairpin" evidence="2">
    <location>
        <begin position="103"/>
        <end position="168"/>
    </location>
</feature>
<evidence type="ECO:0000259" key="4">
    <source>
        <dbReference type="Pfam" id="PF25944"/>
    </source>
</evidence>
<dbReference type="Gene3D" id="1.10.287.470">
    <property type="entry name" value="Helix hairpin bin"/>
    <property type="match status" value="1"/>
</dbReference>
<dbReference type="GO" id="GO:0005886">
    <property type="term" value="C:plasma membrane"/>
    <property type="evidence" value="ECO:0007669"/>
    <property type="project" value="TreeGrafter"/>
</dbReference>
<name>T1CL21_9ZZZZ</name>
<comment type="caution">
    <text evidence="6">The sequence shown here is derived from an EMBL/GenBank/DDBJ whole genome shotgun (WGS) entry which is preliminary data.</text>
</comment>
<dbReference type="Pfam" id="PF25917">
    <property type="entry name" value="BSH_RND"/>
    <property type="match status" value="1"/>
</dbReference>
<dbReference type="Gene3D" id="2.40.30.170">
    <property type="match status" value="1"/>
</dbReference>
<protein>
    <submittedName>
        <fullName evidence="6">Multidrug resistance protein</fullName>
    </submittedName>
</protein>
<gene>
    <name evidence="6" type="ORF">B1A_07326</name>
</gene>
<dbReference type="GO" id="GO:0030313">
    <property type="term" value="C:cell envelope"/>
    <property type="evidence" value="ECO:0007669"/>
    <property type="project" value="UniProtKB-SubCell"/>
</dbReference>
<dbReference type="Gene3D" id="2.40.420.20">
    <property type="match status" value="1"/>
</dbReference>
<dbReference type="Pfam" id="PF25944">
    <property type="entry name" value="Beta-barrel_RND"/>
    <property type="match status" value="1"/>
</dbReference>
<reference evidence="6" key="1">
    <citation type="submission" date="2013-08" db="EMBL/GenBank/DDBJ databases">
        <authorList>
            <person name="Mendez C."/>
            <person name="Richter M."/>
            <person name="Ferrer M."/>
            <person name="Sanchez J."/>
        </authorList>
    </citation>
    <scope>NUCLEOTIDE SEQUENCE</scope>
</reference>
<evidence type="ECO:0000256" key="1">
    <source>
        <dbReference type="ARBA" id="ARBA00004196"/>
    </source>
</evidence>
<dbReference type="Gene3D" id="2.40.50.100">
    <property type="match status" value="1"/>
</dbReference>
<dbReference type="AlphaFoldDB" id="T1CL21"/>
<dbReference type="GO" id="GO:0046677">
    <property type="term" value="P:response to antibiotic"/>
    <property type="evidence" value="ECO:0007669"/>
    <property type="project" value="TreeGrafter"/>
</dbReference>
<feature type="domain" description="Multidrug resistance protein MdtA-like beta-barrel" evidence="4">
    <location>
        <begin position="205"/>
        <end position="294"/>
    </location>
</feature>
<dbReference type="EMBL" id="AUZX01005282">
    <property type="protein sequence ID" value="EQD68484.1"/>
    <property type="molecule type" value="Genomic_DNA"/>
</dbReference>
<dbReference type="PROSITE" id="PS51257">
    <property type="entry name" value="PROKAR_LIPOPROTEIN"/>
    <property type="match status" value="1"/>
</dbReference>
<dbReference type="PANTHER" id="PTHR30158">
    <property type="entry name" value="ACRA/E-RELATED COMPONENT OF DRUG EFFLUX TRANSPORTER"/>
    <property type="match status" value="1"/>
</dbReference>
<comment type="subcellular location">
    <subcellularLocation>
        <location evidence="1">Cell envelope</location>
    </subcellularLocation>
</comment>
<dbReference type="NCBIfam" id="TIGR01730">
    <property type="entry name" value="RND_mfp"/>
    <property type="match status" value="1"/>
</dbReference>
<dbReference type="Pfam" id="PF25967">
    <property type="entry name" value="RND-MFP_C"/>
    <property type="match status" value="1"/>
</dbReference>
<proteinExistence type="predicted"/>
<dbReference type="InterPro" id="IPR058627">
    <property type="entry name" value="MdtA-like_C"/>
</dbReference>
<organism evidence="6">
    <name type="scientific">mine drainage metagenome</name>
    <dbReference type="NCBI Taxonomy" id="410659"/>
    <lineage>
        <taxon>unclassified sequences</taxon>
        <taxon>metagenomes</taxon>
        <taxon>ecological metagenomes</taxon>
    </lineage>
</organism>
<evidence type="ECO:0000259" key="3">
    <source>
        <dbReference type="Pfam" id="PF25917"/>
    </source>
</evidence>
<dbReference type="InterPro" id="IPR006143">
    <property type="entry name" value="RND_pump_MFP"/>
</dbReference>
<evidence type="ECO:0000259" key="2">
    <source>
        <dbReference type="Pfam" id="PF25876"/>
    </source>
</evidence>
<dbReference type="InterPro" id="IPR058626">
    <property type="entry name" value="MdtA-like_b-barrel"/>
</dbReference>
<dbReference type="FunFam" id="2.40.420.20:FF:000001">
    <property type="entry name" value="Efflux RND transporter periplasmic adaptor subunit"/>
    <property type="match status" value="1"/>
</dbReference>
<evidence type="ECO:0000313" key="6">
    <source>
        <dbReference type="EMBL" id="EQD68484.1"/>
    </source>
</evidence>
<dbReference type="GO" id="GO:0022857">
    <property type="term" value="F:transmembrane transporter activity"/>
    <property type="evidence" value="ECO:0007669"/>
    <property type="project" value="InterPro"/>
</dbReference>
<dbReference type="PANTHER" id="PTHR30158:SF3">
    <property type="entry name" value="MULTIDRUG EFFLUX PUMP SUBUNIT ACRA-RELATED"/>
    <property type="match status" value="1"/>
</dbReference>
<dbReference type="SUPFAM" id="SSF111369">
    <property type="entry name" value="HlyD-like secretion proteins"/>
    <property type="match status" value="1"/>
</dbReference>
<dbReference type="Pfam" id="PF25876">
    <property type="entry name" value="HH_MFP_RND"/>
    <property type="match status" value="1"/>
</dbReference>
<evidence type="ECO:0000259" key="5">
    <source>
        <dbReference type="Pfam" id="PF25967"/>
    </source>
</evidence>